<sequence length="183" mass="20661">MLTGEISQDMLGGYNKTVLQYANKGLAQNMVSQGGGWYDMWNYVNDATGYRVINTGLIPITEKFSINHVLTWGSADDITDYTDKTRMLSLVARGQYQFTDYVRLIGEVGGFYQKDSYNNGTSYKQAGEKYTIALGLADGPDFMSRPELRIFASYLNDSEDGKPFEDQTANNTWNFGVQVEAWW</sequence>
<evidence type="ECO:0000256" key="7">
    <source>
        <dbReference type="ARBA" id="ARBA00023114"/>
    </source>
</evidence>
<dbReference type="Proteomes" id="UP000007841">
    <property type="component" value="Chromosome"/>
</dbReference>
<evidence type="ECO:0000256" key="3">
    <source>
        <dbReference type="ARBA" id="ARBA00022448"/>
    </source>
</evidence>
<protein>
    <submittedName>
        <fullName evidence="10">Maltoporin</fullName>
    </submittedName>
</protein>
<dbReference type="STRING" id="1125630.KPHS_11760"/>
<dbReference type="GO" id="GO:0046930">
    <property type="term" value="C:pore complex"/>
    <property type="evidence" value="ECO:0007669"/>
    <property type="project" value="UniProtKB-KW"/>
</dbReference>
<reference evidence="10 11" key="1">
    <citation type="journal article" date="2012" name="J. Bacteriol.">
        <title>Complete genome sequence of Klebsiella pneumoniae subsp. pneumoniae HS11286, a multidrug-resistant strain isolated from human sputum.</title>
        <authorList>
            <person name="Liu P."/>
            <person name="Li P."/>
            <person name="Jiang X."/>
            <person name="Bi D."/>
            <person name="Xie Y."/>
            <person name="Tai C."/>
            <person name="Deng Z."/>
            <person name="Rajakumar K."/>
            <person name="Ou H.Y."/>
        </authorList>
    </citation>
    <scope>NUCLEOTIDE SEQUENCE [LARGE SCALE GENOMIC DNA]</scope>
    <source>
        <strain evidence="10 11">HS11286</strain>
    </source>
</reference>
<proteinExistence type="inferred from homology"/>
<dbReference type="HOGENOM" id="CLU_032473_1_0_6"/>
<keyword evidence="11" id="KW-1185">Reference proteome</keyword>
<evidence type="ECO:0000313" key="11">
    <source>
        <dbReference type="Proteomes" id="UP000007841"/>
    </source>
</evidence>
<gene>
    <name evidence="10" type="ordered locus">KPHS_11760</name>
</gene>
<keyword evidence="9" id="KW-0998">Cell outer membrane</keyword>
<keyword evidence="4" id="KW-1134">Transmembrane beta strand</keyword>
<evidence type="ECO:0000256" key="1">
    <source>
        <dbReference type="ARBA" id="ARBA00004571"/>
    </source>
</evidence>
<evidence type="ECO:0000256" key="9">
    <source>
        <dbReference type="ARBA" id="ARBA00023237"/>
    </source>
</evidence>
<dbReference type="GO" id="GO:0015288">
    <property type="term" value="F:porin activity"/>
    <property type="evidence" value="ECO:0007669"/>
    <property type="project" value="UniProtKB-KW"/>
</dbReference>
<evidence type="ECO:0000313" key="10">
    <source>
        <dbReference type="EMBL" id="AEW59874.1"/>
    </source>
</evidence>
<dbReference type="PATRIC" id="fig|1125630.4.peg.1141"/>
<evidence type="ECO:0000256" key="2">
    <source>
        <dbReference type="ARBA" id="ARBA00007055"/>
    </source>
</evidence>
<dbReference type="RefSeq" id="YP_005225476.1">
    <property type="nucleotide sequence ID" value="NC_016845.1"/>
</dbReference>
<evidence type="ECO:0000256" key="5">
    <source>
        <dbReference type="ARBA" id="ARBA00022692"/>
    </source>
</evidence>
<dbReference type="GeneID" id="11846174"/>
<keyword evidence="3" id="KW-0813">Transport</keyword>
<dbReference type="AlphaFoldDB" id="A0A0H3GSV0"/>
<dbReference type="SUPFAM" id="SSF56935">
    <property type="entry name" value="Porins"/>
    <property type="match status" value="1"/>
</dbReference>
<evidence type="ECO:0000256" key="8">
    <source>
        <dbReference type="ARBA" id="ARBA00023136"/>
    </source>
</evidence>
<dbReference type="PANTHER" id="PTHR38762">
    <property type="entry name" value="CRYPTIC OUTER MEMBRANE PORIN BGLH-RELATED"/>
    <property type="match status" value="1"/>
</dbReference>
<dbReference type="GO" id="GO:0009279">
    <property type="term" value="C:cell outer membrane"/>
    <property type="evidence" value="ECO:0007669"/>
    <property type="project" value="UniProtKB-SubCell"/>
</dbReference>
<comment type="similarity">
    <text evidence="2">Belongs to the porin LamB (TC 1.B.3) family.</text>
</comment>
<dbReference type="EMBL" id="CP003200">
    <property type="protein sequence ID" value="AEW59874.1"/>
    <property type="molecule type" value="Genomic_DNA"/>
</dbReference>
<dbReference type="GO" id="GO:0015774">
    <property type="term" value="P:polysaccharide transport"/>
    <property type="evidence" value="ECO:0007669"/>
    <property type="project" value="TreeGrafter"/>
</dbReference>
<dbReference type="InterPro" id="IPR050286">
    <property type="entry name" value="G_neg_Bact_CarbUptk_Porin"/>
</dbReference>
<name>A0A0H3GSV0_KLEPH</name>
<dbReference type="RefSeq" id="WP_014342883.1">
    <property type="nucleotide sequence ID" value="NC_016845.1"/>
</dbReference>
<evidence type="ECO:0000256" key="6">
    <source>
        <dbReference type="ARBA" id="ARBA00023065"/>
    </source>
</evidence>
<dbReference type="InterPro" id="IPR036998">
    <property type="entry name" value="Porin_LamB_sf"/>
</dbReference>
<keyword evidence="8" id="KW-0472">Membrane</keyword>
<dbReference type="Gene3D" id="2.40.170.10">
    <property type="entry name" value="Porin, LamB type"/>
    <property type="match status" value="1"/>
</dbReference>
<dbReference type="GO" id="GO:0006811">
    <property type="term" value="P:monoatomic ion transport"/>
    <property type="evidence" value="ECO:0007669"/>
    <property type="project" value="UniProtKB-KW"/>
</dbReference>
<keyword evidence="7" id="KW-0626">Porin</keyword>
<dbReference type="InterPro" id="IPR003192">
    <property type="entry name" value="Porin_LamB"/>
</dbReference>
<organism evidence="10 11">
    <name type="scientific">Klebsiella pneumoniae subsp. pneumoniae (strain HS11286)</name>
    <dbReference type="NCBI Taxonomy" id="1125630"/>
    <lineage>
        <taxon>Bacteria</taxon>
        <taxon>Pseudomonadati</taxon>
        <taxon>Pseudomonadota</taxon>
        <taxon>Gammaproteobacteria</taxon>
        <taxon>Enterobacterales</taxon>
        <taxon>Enterobacteriaceae</taxon>
        <taxon>Klebsiella/Raoultella group</taxon>
        <taxon>Klebsiella</taxon>
        <taxon>Klebsiella pneumoniae complex</taxon>
    </lineage>
</organism>
<dbReference type="KEGG" id="kpm:KPHS_11760"/>
<evidence type="ECO:0000256" key="4">
    <source>
        <dbReference type="ARBA" id="ARBA00022452"/>
    </source>
</evidence>
<dbReference type="GO" id="GO:0015144">
    <property type="term" value="F:carbohydrate transmembrane transporter activity"/>
    <property type="evidence" value="ECO:0007669"/>
    <property type="project" value="TreeGrafter"/>
</dbReference>
<accession>A0A0H3GSV0</accession>
<dbReference type="PANTHER" id="PTHR38762:SF1">
    <property type="entry name" value="CRYPTIC OUTER MEMBRANE PORIN BGLH-RELATED"/>
    <property type="match status" value="1"/>
</dbReference>
<keyword evidence="5" id="KW-0812">Transmembrane</keyword>
<keyword evidence="6" id="KW-0406">Ion transport</keyword>
<comment type="subcellular location">
    <subcellularLocation>
        <location evidence="1">Cell outer membrane</location>
        <topology evidence="1">Multi-pass membrane protein</topology>
    </subcellularLocation>
</comment>
<dbReference type="Pfam" id="PF02264">
    <property type="entry name" value="LamB"/>
    <property type="match status" value="1"/>
</dbReference>